<keyword evidence="1" id="KW-1133">Transmembrane helix</keyword>
<feature type="transmembrane region" description="Helical" evidence="1">
    <location>
        <begin position="231"/>
        <end position="252"/>
    </location>
</feature>
<feature type="transmembrane region" description="Helical" evidence="1">
    <location>
        <begin position="461"/>
        <end position="485"/>
    </location>
</feature>
<dbReference type="AlphaFoldDB" id="A0A9E7AL26"/>
<feature type="transmembrane region" description="Helical" evidence="1">
    <location>
        <begin position="100"/>
        <end position="122"/>
    </location>
</feature>
<gene>
    <name evidence="2" type="ORF">M3I41_06135</name>
</gene>
<feature type="transmembrane region" description="Helical" evidence="1">
    <location>
        <begin position="128"/>
        <end position="153"/>
    </location>
</feature>
<dbReference type="KEGG" id="agh:M3I41_06135"/>
<sequence>MVATLVKLRWRLTINSLRGVWWKILLEAWLFLNLFAFLAFAIGGLIALGMLGWRYTPQVLSVLVTLTVTGWLIFPLLITGADNSLEPRQLRLWVVPSRKLAAGLIVAAGAGGPGIITGLVLLTTVITWLLHGSVAAAAFALVNMVLAWLTAVIGSRWLVTAAALGYRRRSRELVTSLGILLIIGLAQVPNLIFSLHLDSSLSGWLKLARYSQYLPTAWAGAAPAQAASGNYLLASAFTVSSALLVGCLYWLWQRAMTNAMTADVAANDKGAGKNSELSKVFAAQEFFTKFMPSPAATVCARSLRYLVRDFRLRISFIACIFMIVLFMVVFIGQAQRSGSVIMVYFASLMISIVMGLSVADDLATDSTAIHTSLLSGISGLHERLGRLVATAIWQLPLVLVVSLIAPLLSNQAKHLPILLGLNLAVWGVVVGVAQILAVVFPYQTNPPEASPFSAKGSGADALLASLAQMGSMLASMLLVTPTIALSVYCGVSENFQLAWLCVVLGVVNALVVMVVGVRMGGKLLDGRWARLLFTISQWPGHTQS</sequence>
<evidence type="ECO:0000313" key="3">
    <source>
        <dbReference type="Proteomes" id="UP000830236"/>
    </source>
</evidence>
<evidence type="ECO:0008006" key="4">
    <source>
        <dbReference type="Google" id="ProtNLM"/>
    </source>
</evidence>
<feature type="transmembrane region" description="Helical" evidence="1">
    <location>
        <begin position="20"/>
        <end position="53"/>
    </location>
</feature>
<evidence type="ECO:0000313" key="2">
    <source>
        <dbReference type="EMBL" id="UQF79177.1"/>
    </source>
</evidence>
<feature type="transmembrane region" description="Helical" evidence="1">
    <location>
        <begin position="314"/>
        <end position="335"/>
    </location>
</feature>
<feature type="transmembrane region" description="Helical" evidence="1">
    <location>
        <begin position="384"/>
        <end position="405"/>
    </location>
</feature>
<dbReference type="EMBL" id="CP097095">
    <property type="protein sequence ID" value="UQF79177.1"/>
    <property type="molecule type" value="Genomic_DNA"/>
</dbReference>
<feature type="transmembrane region" description="Helical" evidence="1">
    <location>
        <begin position="173"/>
        <end position="197"/>
    </location>
</feature>
<keyword evidence="1" id="KW-0812">Transmembrane</keyword>
<proteinExistence type="predicted"/>
<protein>
    <recommendedName>
        <fullName evidence="4">Transporter</fullName>
    </recommendedName>
</protein>
<reference evidence="2" key="1">
    <citation type="submission" date="2022-05" db="EMBL/GenBank/DDBJ databases">
        <title>Using nanopore sequencing to obtain complete genomes from saliva samples.</title>
        <authorList>
            <person name="Baker J.L."/>
        </authorList>
    </citation>
    <scope>NUCLEOTIDE SEQUENCE</scope>
    <source>
        <strain evidence="2">JCVI-JB-Ag32</strain>
    </source>
</reference>
<dbReference type="Proteomes" id="UP000830236">
    <property type="component" value="Chromosome"/>
</dbReference>
<feature type="transmembrane region" description="Helical" evidence="1">
    <location>
        <begin position="417"/>
        <end position="440"/>
    </location>
</feature>
<name>A0A9E7AL26_9ACTO</name>
<organism evidence="2 3">
    <name type="scientific">Actinomyces graevenitzii</name>
    <dbReference type="NCBI Taxonomy" id="55565"/>
    <lineage>
        <taxon>Bacteria</taxon>
        <taxon>Bacillati</taxon>
        <taxon>Actinomycetota</taxon>
        <taxon>Actinomycetes</taxon>
        <taxon>Actinomycetales</taxon>
        <taxon>Actinomycetaceae</taxon>
        <taxon>Actinomyces</taxon>
    </lineage>
</organism>
<accession>A0A9E7AL26</accession>
<feature type="transmembrane region" description="Helical" evidence="1">
    <location>
        <begin position="497"/>
        <end position="517"/>
    </location>
</feature>
<keyword evidence="1" id="KW-0472">Membrane</keyword>
<feature type="transmembrane region" description="Helical" evidence="1">
    <location>
        <begin position="59"/>
        <end position="79"/>
    </location>
</feature>
<evidence type="ECO:0000256" key="1">
    <source>
        <dbReference type="SAM" id="Phobius"/>
    </source>
</evidence>
<feature type="transmembrane region" description="Helical" evidence="1">
    <location>
        <begin position="341"/>
        <end position="363"/>
    </location>
</feature>